<dbReference type="Proteomes" id="UP000070700">
    <property type="component" value="Unassembled WGS sequence"/>
</dbReference>
<dbReference type="KEGG" id="psco:LY89DRAFT_759075"/>
<sequence>MDPECPPPGYDGMSSTVGLLQQSRNRTGWPLGNITVDWPYCTVNSHTTYWTSDDQDRTQPTKAMLERIRLRQDLENFDKQLEKITISKQKTWIERLRLHTKIIFQHMCKPTTDENAVSTFAMLAIVLYFRNTESRGSSIAKGPEFEDLVKQQVDMNVVSCCFESRFVGSLSLAESMQNTPSIIQVDFISFKDQWLECTLQKGITITQENGQPFNTISAYSPTSFIKIIKEKADNNAKMCHEEVTIYKCGHEETTGFSECPNGKSMEIPCYEPPKKTRVNRNCSSQKCKDQRRGEALDKASKKKYSW</sequence>
<proteinExistence type="predicted"/>
<protein>
    <submittedName>
        <fullName evidence="1">Uncharacterized protein</fullName>
    </submittedName>
</protein>
<name>A0A194WTF4_MOLSC</name>
<dbReference type="EMBL" id="KQ947427">
    <property type="protein sequence ID" value="KUJ11246.1"/>
    <property type="molecule type" value="Genomic_DNA"/>
</dbReference>
<dbReference type="AlphaFoldDB" id="A0A194WTF4"/>
<reference evidence="1 2" key="1">
    <citation type="submission" date="2015-10" db="EMBL/GenBank/DDBJ databases">
        <title>Full genome of DAOMC 229536 Phialocephala scopiformis, a fungal endophyte of spruce producing the potent anti-insectan compound rugulosin.</title>
        <authorList>
            <consortium name="DOE Joint Genome Institute"/>
            <person name="Walker A.K."/>
            <person name="Frasz S.L."/>
            <person name="Seifert K.A."/>
            <person name="Miller J.D."/>
            <person name="Mondo S.J."/>
            <person name="Labutti K."/>
            <person name="Lipzen A."/>
            <person name="Dockter R."/>
            <person name="Kennedy M."/>
            <person name="Grigoriev I.V."/>
            <person name="Spatafora J.W."/>
        </authorList>
    </citation>
    <scope>NUCLEOTIDE SEQUENCE [LARGE SCALE GENOMIC DNA]</scope>
    <source>
        <strain evidence="1 2">CBS 120377</strain>
    </source>
</reference>
<organism evidence="1 2">
    <name type="scientific">Mollisia scopiformis</name>
    <name type="common">Conifer needle endophyte fungus</name>
    <name type="synonym">Phialocephala scopiformis</name>
    <dbReference type="NCBI Taxonomy" id="149040"/>
    <lineage>
        <taxon>Eukaryota</taxon>
        <taxon>Fungi</taxon>
        <taxon>Dikarya</taxon>
        <taxon>Ascomycota</taxon>
        <taxon>Pezizomycotina</taxon>
        <taxon>Leotiomycetes</taxon>
        <taxon>Helotiales</taxon>
        <taxon>Mollisiaceae</taxon>
        <taxon>Mollisia</taxon>
    </lineage>
</organism>
<evidence type="ECO:0000313" key="2">
    <source>
        <dbReference type="Proteomes" id="UP000070700"/>
    </source>
</evidence>
<dbReference type="InParanoid" id="A0A194WTF4"/>
<dbReference type="GeneID" id="28831179"/>
<dbReference type="RefSeq" id="XP_018065601.1">
    <property type="nucleotide sequence ID" value="XM_018221453.1"/>
</dbReference>
<gene>
    <name evidence="1" type="ORF">LY89DRAFT_759075</name>
</gene>
<evidence type="ECO:0000313" key="1">
    <source>
        <dbReference type="EMBL" id="KUJ11246.1"/>
    </source>
</evidence>
<keyword evidence="2" id="KW-1185">Reference proteome</keyword>
<accession>A0A194WTF4</accession>